<comment type="catalytic activity">
    <reaction evidence="3">
        <text>N-formylmethanofuran + 2 oxidized [2Fe-2S]-[ferredoxin] + H2O = methanofuran + 2 reduced [2Fe-2S]-[ferredoxin] + CO2 + H(+)</text>
        <dbReference type="Rhea" id="RHEA:19841"/>
        <dbReference type="Rhea" id="RHEA-COMP:10000"/>
        <dbReference type="Rhea" id="RHEA-COMP:10001"/>
        <dbReference type="ChEBI" id="CHEBI:15377"/>
        <dbReference type="ChEBI" id="CHEBI:15378"/>
        <dbReference type="ChEBI" id="CHEBI:16526"/>
        <dbReference type="ChEBI" id="CHEBI:33737"/>
        <dbReference type="ChEBI" id="CHEBI:33738"/>
        <dbReference type="ChEBI" id="CHEBI:57727"/>
        <dbReference type="ChEBI" id="CHEBI:58151"/>
        <dbReference type="EC" id="1.2.7.12"/>
    </reaction>
</comment>
<dbReference type="Gene3D" id="2.160.20.60">
    <property type="entry name" value="Glutamate synthase, alpha subunit, C-terminal domain"/>
    <property type="match status" value="1"/>
</dbReference>
<dbReference type="RefSeq" id="WP_211529931.1">
    <property type="nucleotide sequence ID" value="NZ_JWHL01000002.1"/>
</dbReference>
<dbReference type="InterPro" id="IPR036485">
    <property type="entry name" value="Glu_synth_asu_C_sf"/>
</dbReference>
<dbReference type="GO" id="GO:0019386">
    <property type="term" value="P:methanogenesis, from carbon dioxide"/>
    <property type="evidence" value="ECO:0007669"/>
    <property type="project" value="UniProtKB-UniPathway"/>
</dbReference>
<evidence type="ECO:0000256" key="1">
    <source>
        <dbReference type="ARBA" id="ARBA00004830"/>
    </source>
</evidence>
<comment type="caution">
    <text evidence="5">The sequence shown here is derived from an EMBL/GenBank/DDBJ whole genome shotgun (WGS) entry which is preliminary data.</text>
</comment>
<gene>
    <name evidence="5" type="ORF">RJ53_01920</name>
</gene>
<dbReference type="PANTHER" id="PTHR39673">
    <property type="entry name" value="TUNGSTEN FORMYLMETHANOFURAN DEHYDROGENASE, SUBUNIT C (FWDC)"/>
    <property type="match status" value="1"/>
</dbReference>
<dbReference type="NCBIfam" id="TIGR03122">
    <property type="entry name" value="one_C_dehyd_C"/>
    <property type="match status" value="1"/>
</dbReference>
<dbReference type="Pfam" id="PF01493">
    <property type="entry name" value="GXGXG"/>
    <property type="match status" value="1"/>
</dbReference>
<reference evidence="5" key="1">
    <citation type="submission" date="2014-12" db="EMBL/GenBank/DDBJ databases">
        <authorList>
            <person name="Huang H.-H."/>
            <person name="Chen S.-C."/>
            <person name="Lai M.-C."/>
        </authorList>
    </citation>
    <scope>NUCLEOTIDE SEQUENCE</scope>
    <source>
        <strain evidence="5">K1F9705b</strain>
    </source>
</reference>
<dbReference type="AlphaFoldDB" id="A0A8J8B4R7"/>
<organism evidence="5 6">
    <name type="scientific">Methanocalculus chunghsingensis</name>
    <dbReference type="NCBI Taxonomy" id="156457"/>
    <lineage>
        <taxon>Archaea</taxon>
        <taxon>Methanobacteriati</taxon>
        <taxon>Methanobacteriota</taxon>
        <taxon>Stenosarchaea group</taxon>
        <taxon>Methanomicrobia</taxon>
        <taxon>Methanomicrobiales</taxon>
        <taxon>Methanocalculaceae</taxon>
        <taxon>Methanocalculus</taxon>
    </lineage>
</organism>
<dbReference type="InterPro" id="IPR017550">
    <property type="entry name" value="Formylmethanofuran_DH_suC"/>
</dbReference>
<dbReference type="SUPFAM" id="SSF69336">
    <property type="entry name" value="Alpha subunit of glutamate synthase, C-terminal domain"/>
    <property type="match status" value="1"/>
</dbReference>
<evidence type="ECO:0000313" key="5">
    <source>
        <dbReference type="EMBL" id="MBR1368319.1"/>
    </source>
</evidence>
<dbReference type="Proteomes" id="UP000730161">
    <property type="component" value="Unassembled WGS sequence"/>
</dbReference>
<feature type="domain" description="Glutamate synthase alpha subunit C-terminal" evidence="4">
    <location>
        <begin position="84"/>
        <end position="213"/>
    </location>
</feature>
<proteinExistence type="predicted"/>
<comment type="pathway">
    <text evidence="1">One-carbon metabolism; methanogenesis from CO(2); 5,10-methenyl-5,6,7,8-tetrahydromethanopterin from CO(2): step 1/3.</text>
</comment>
<keyword evidence="6" id="KW-1185">Reference proteome</keyword>
<evidence type="ECO:0000259" key="4">
    <source>
        <dbReference type="Pfam" id="PF01493"/>
    </source>
</evidence>
<dbReference type="GO" id="GO:0018493">
    <property type="term" value="F:formylmethanofuran dehydrogenase activity"/>
    <property type="evidence" value="ECO:0007669"/>
    <property type="project" value="UniProtKB-EC"/>
</dbReference>
<accession>A0A8J8B4R7</accession>
<evidence type="ECO:0000313" key="6">
    <source>
        <dbReference type="Proteomes" id="UP000730161"/>
    </source>
</evidence>
<dbReference type="EC" id="1.2.7.12" evidence="2"/>
<evidence type="ECO:0000256" key="2">
    <source>
        <dbReference type="ARBA" id="ARBA00012692"/>
    </source>
</evidence>
<dbReference type="UniPathway" id="UPA00640">
    <property type="reaction ID" value="UER00692"/>
</dbReference>
<dbReference type="PANTHER" id="PTHR39673:SF5">
    <property type="entry name" value="TUNGSTEN-CONTAINING FORMYLMETHANOFURAN DEHYDROGENASE 2 SUBUNIT C"/>
    <property type="match status" value="1"/>
</dbReference>
<dbReference type="GO" id="GO:0046914">
    <property type="term" value="F:transition metal ion binding"/>
    <property type="evidence" value="ECO:0007669"/>
    <property type="project" value="InterPro"/>
</dbReference>
<dbReference type="InterPro" id="IPR002489">
    <property type="entry name" value="Glu_synth_asu_C"/>
</dbReference>
<dbReference type="OrthoDB" id="106216at2157"/>
<sequence length="255" mass="27157">MKVTITLWDRDNPLIPVEAEMITPDAFFSGEEIIIAVGNRHMRLDGIADIHIEGEASSAAEVAIEIRGDSARFKRVGEMMTAGSITIEGDIGMHCGNFMSGGSIEILGSADGWLGREMKGGEIICHGDAGDYCGAGYRGGRKGMRGGSIEVVGSVGDFACEHIAGGEVIIRGNTGDYPCAEMKGGTVIILGDCSRVCANMSAGTCYVYGYADEMIPTFERIGCVDRDGLQLHHFRGDVANRGHGDLYVARYGYLS</sequence>
<name>A0A8J8B4R7_9EURY</name>
<protein>
    <recommendedName>
        <fullName evidence="2">formylmethanofuran dehydrogenase</fullName>
        <ecNumber evidence="2">1.2.7.12</ecNumber>
    </recommendedName>
</protein>
<dbReference type="EMBL" id="JWHL01000002">
    <property type="protein sequence ID" value="MBR1368319.1"/>
    <property type="molecule type" value="Genomic_DNA"/>
</dbReference>
<evidence type="ECO:0000256" key="3">
    <source>
        <dbReference type="ARBA" id="ARBA00048228"/>
    </source>
</evidence>